<gene>
    <name evidence="1" type="ORF">BDV35DRAFT_385867</name>
</gene>
<protein>
    <submittedName>
        <fullName evidence="1">Uncharacterized protein</fullName>
    </submittedName>
</protein>
<proteinExistence type="predicted"/>
<accession>A0A5N6GEZ1</accession>
<dbReference type="VEuPathDB" id="FungiDB:F9C07_12051"/>
<evidence type="ECO:0000313" key="1">
    <source>
        <dbReference type="EMBL" id="KAB8240397.1"/>
    </source>
</evidence>
<dbReference type="AlphaFoldDB" id="A0A5N6GEZ1"/>
<reference evidence="1" key="1">
    <citation type="submission" date="2019-04" db="EMBL/GenBank/DDBJ databases">
        <title>Friends and foes A comparative genomics study of 23 Aspergillus species from section Flavi.</title>
        <authorList>
            <consortium name="DOE Joint Genome Institute"/>
            <person name="Kjaerbolling I."/>
            <person name="Vesth T."/>
            <person name="Frisvad J.C."/>
            <person name="Nybo J.L."/>
            <person name="Theobald S."/>
            <person name="Kildgaard S."/>
            <person name="Isbrandt T."/>
            <person name="Kuo A."/>
            <person name="Sato A."/>
            <person name="Lyhne E.K."/>
            <person name="Kogle M.E."/>
            <person name="Wiebenga A."/>
            <person name="Kun R.S."/>
            <person name="Lubbers R.J."/>
            <person name="Makela M.R."/>
            <person name="Barry K."/>
            <person name="Chovatia M."/>
            <person name="Clum A."/>
            <person name="Daum C."/>
            <person name="Haridas S."/>
            <person name="He G."/>
            <person name="LaButti K."/>
            <person name="Lipzen A."/>
            <person name="Mondo S."/>
            <person name="Riley R."/>
            <person name="Salamov A."/>
            <person name="Simmons B.A."/>
            <person name="Magnuson J.K."/>
            <person name="Henrissat B."/>
            <person name="Mortensen U.H."/>
            <person name="Larsen T.O."/>
            <person name="Devries R.P."/>
            <person name="Grigoriev I.V."/>
            <person name="Machida M."/>
            <person name="Baker S.E."/>
            <person name="Andersen M.R."/>
        </authorList>
    </citation>
    <scope>NUCLEOTIDE SEQUENCE [LARGE SCALE GENOMIC DNA]</scope>
    <source>
        <strain evidence="1">CBS 121.62</strain>
    </source>
</reference>
<dbReference type="Proteomes" id="UP000325434">
    <property type="component" value="Unassembled WGS sequence"/>
</dbReference>
<name>A0A5N6GEZ1_ASPFL</name>
<organism evidence="1">
    <name type="scientific">Aspergillus flavus</name>
    <dbReference type="NCBI Taxonomy" id="5059"/>
    <lineage>
        <taxon>Eukaryota</taxon>
        <taxon>Fungi</taxon>
        <taxon>Dikarya</taxon>
        <taxon>Ascomycota</taxon>
        <taxon>Pezizomycotina</taxon>
        <taxon>Eurotiomycetes</taxon>
        <taxon>Eurotiomycetidae</taxon>
        <taxon>Eurotiales</taxon>
        <taxon>Aspergillaceae</taxon>
        <taxon>Aspergillus</taxon>
        <taxon>Aspergillus subgen. Circumdati</taxon>
    </lineage>
</organism>
<sequence>MDIMRPVTGEIFFVTLQTSYGTKEAANYVPGRYNEQDMVQDLPSFRNGSLKRFIVRPSLHTTLVFSLAFTGVSPILIDLLESINMTVWEEEEQQRYG</sequence>
<dbReference type="EMBL" id="ML734745">
    <property type="protein sequence ID" value="KAB8240397.1"/>
    <property type="molecule type" value="Genomic_DNA"/>
</dbReference>